<name>A0ABN1GW17_9ACTN</name>
<protein>
    <submittedName>
        <fullName evidence="1">SRPBCC family protein</fullName>
    </submittedName>
</protein>
<gene>
    <name evidence="1" type="ORF">GCM10009547_25110</name>
</gene>
<dbReference type="InterPro" id="IPR019587">
    <property type="entry name" value="Polyketide_cyclase/dehydratase"/>
</dbReference>
<dbReference type="EMBL" id="BAAAHE010000019">
    <property type="protein sequence ID" value="GAA0621386.1"/>
    <property type="molecule type" value="Genomic_DNA"/>
</dbReference>
<sequence length="159" mass="17424">MRAFTESVTVHISAPPQAVWDLITDVTRIGEFSPETLEGRWIDGAAGPAVGAKFQGHVKRNGRGPMYWTTCRVTRCEPERDFAFVVEVPGLGTGVNTWRYQLAPAGDGTDVTESFELTPSPLIKLYWLLAGPFRAKTNVRGMTETLNRIKAVAETSPAS</sequence>
<dbReference type="Pfam" id="PF10604">
    <property type="entry name" value="Polyketide_cyc2"/>
    <property type="match status" value="1"/>
</dbReference>
<dbReference type="Proteomes" id="UP001500957">
    <property type="component" value="Unassembled WGS sequence"/>
</dbReference>
<comment type="caution">
    <text evidence="1">The sequence shown here is derived from an EMBL/GenBank/DDBJ whole genome shotgun (WGS) entry which is preliminary data.</text>
</comment>
<accession>A0ABN1GW17</accession>
<dbReference type="Gene3D" id="3.30.530.20">
    <property type="match status" value="1"/>
</dbReference>
<dbReference type="RefSeq" id="WP_344605179.1">
    <property type="nucleotide sequence ID" value="NZ_BAAAHE010000019.1"/>
</dbReference>
<dbReference type="SUPFAM" id="SSF55961">
    <property type="entry name" value="Bet v1-like"/>
    <property type="match status" value="1"/>
</dbReference>
<reference evidence="1 2" key="1">
    <citation type="journal article" date="2019" name="Int. J. Syst. Evol. Microbiol.">
        <title>The Global Catalogue of Microorganisms (GCM) 10K type strain sequencing project: providing services to taxonomists for standard genome sequencing and annotation.</title>
        <authorList>
            <consortium name="The Broad Institute Genomics Platform"/>
            <consortium name="The Broad Institute Genome Sequencing Center for Infectious Disease"/>
            <person name="Wu L."/>
            <person name="Ma J."/>
        </authorList>
    </citation>
    <scope>NUCLEOTIDE SEQUENCE [LARGE SCALE GENOMIC DNA]</scope>
    <source>
        <strain evidence="1 2">JCM 10671</strain>
    </source>
</reference>
<dbReference type="InterPro" id="IPR023393">
    <property type="entry name" value="START-like_dom_sf"/>
</dbReference>
<keyword evidence="2" id="KW-1185">Reference proteome</keyword>
<evidence type="ECO:0000313" key="1">
    <source>
        <dbReference type="EMBL" id="GAA0621386.1"/>
    </source>
</evidence>
<evidence type="ECO:0000313" key="2">
    <source>
        <dbReference type="Proteomes" id="UP001500957"/>
    </source>
</evidence>
<proteinExistence type="predicted"/>
<organism evidence="1 2">
    <name type="scientific">Sporichthya brevicatena</name>
    <dbReference type="NCBI Taxonomy" id="171442"/>
    <lineage>
        <taxon>Bacteria</taxon>
        <taxon>Bacillati</taxon>
        <taxon>Actinomycetota</taxon>
        <taxon>Actinomycetes</taxon>
        <taxon>Sporichthyales</taxon>
        <taxon>Sporichthyaceae</taxon>
        <taxon>Sporichthya</taxon>
    </lineage>
</organism>
<dbReference type="CDD" id="cd07812">
    <property type="entry name" value="SRPBCC"/>
    <property type="match status" value="1"/>
</dbReference>